<protein>
    <submittedName>
        <fullName evidence="1">Uncharacterized protein</fullName>
    </submittedName>
</protein>
<dbReference type="HOGENOM" id="CLU_092818_0_0_0"/>
<dbReference type="KEGG" id="aco:Amico_0007"/>
<evidence type="ECO:0000313" key="1">
    <source>
        <dbReference type="EMBL" id="ADE56156.1"/>
    </source>
</evidence>
<dbReference type="EMBL" id="CP001997">
    <property type="protein sequence ID" value="ADE56156.1"/>
    <property type="molecule type" value="Genomic_DNA"/>
</dbReference>
<dbReference type="Proteomes" id="UP000002366">
    <property type="component" value="Chromosome"/>
</dbReference>
<keyword evidence="2" id="KW-1185">Reference proteome</keyword>
<organism evidence="1 2">
    <name type="scientific">Aminobacterium colombiense (strain DSM 12261 / ALA-1)</name>
    <dbReference type="NCBI Taxonomy" id="572547"/>
    <lineage>
        <taxon>Bacteria</taxon>
        <taxon>Thermotogati</taxon>
        <taxon>Synergistota</taxon>
        <taxon>Synergistia</taxon>
        <taxon>Synergistales</taxon>
        <taxon>Aminobacteriaceae</taxon>
        <taxon>Aminobacterium</taxon>
    </lineage>
</organism>
<dbReference type="STRING" id="572547.Amico_0007"/>
<accession>D5EC74</accession>
<name>D5EC74_AMICL</name>
<dbReference type="RefSeq" id="WP_013047422.1">
    <property type="nucleotide sequence ID" value="NC_014011.1"/>
</dbReference>
<dbReference type="eggNOG" id="ENOG50334A0">
    <property type="taxonomic scope" value="Bacteria"/>
</dbReference>
<dbReference type="AlphaFoldDB" id="D5EC74"/>
<sequence>MKKYKFFWMISLSSLFFILLCSGVWANSWDDLVRFYDLDKRMTYEARILRQKLLQEAYNISSEELWRSLRQDLTPRQKAANSLLLIERLCSGNLQNWEEVKGFWYPGLMPKPLALIEGFYFSLWSLSELPDEASPWLAFTLIKDLRSSSRGKLYFLEMAPHEYGVILKQLKARGVPLPDNWFDFEERGSLPLIRSFRGRIGYDSVLFKNMVFLNNAGQPASNGYYAWDRDRGYVYQVSTSNRRRIFIIWD</sequence>
<evidence type="ECO:0000313" key="2">
    <source>
        <dbReference type="Proteomes" id="UP000002366"/>
    </source>
</evidence>
<gene>
    <name evidence="1" type="ordered locus">Amico_0007</name>
</gene>
<dbReference type="OrthoDB" id="4240at2"/>
<reference evidence="1 2" key="1">
    <citation type="journal article" date="2010" name="Stand. Genomic Sci.">
        <title>Complete genome sequence of Aminobacterium colombiense type strain (ALA-1).</title>
        <authorList>
            <person name="Chertkov O."/>
            <person name="Sikorski J."/>
            <person name="Brambilla E."/>
            <person name="Lapidus A."/>
            <person name="Copeland A."/>
            <person name="Glavina Del Rio T."/>
            <person name="Nolan M."/>
            <person name="Lucas S."/>
            <person name="Tice H."/>
            <person name="Cheng J.F."/>
            <person name="Han C."/>
            <person name="Detter J.C."/>
            <person name="Bruce D."/>
            <person name="Tapia R."/>
            <person name="Goodwin L."/>
            <person name="Pitluck S."/>
            <person name="Liolios K."/>
            <person name="Ivanova N."/>
            <person name="Mavromatis K."/>
            <person name="Ovchinnikova G."/>
            <person name="Pati A."/>
            <person name="Chen A."/>
            <person name="Palaniappan K."/>
            <person name="Land M."/>
            <person name="Hauser L."/>
            <person name="Chang Y.J."/>
            <person name="Jeffries C.D."/>
            <person name="Spring S."/>
            <person name="Rohde M."/>
            <person name="Goker M."/>
            <person name="Bristow J."/>
            <person name="Eisen J.A."/>
            <person name="Markowitz V."/>
            <person name="Hugenholtz P."/>
            <person name="Kyrpides N.C."/>
            <person name="Klenk H.P."/>
        </authorList>
    </citation>
    <scope>NUCLEOTIDE SEQUENCE [LARGE SCALE GENOMIC DNA]</scope>
    <source>
        <strain evidence="2">DSM 12261 / ALA-1</strain>
    </source>
</reference>
<proteinExistence type="predicted"/>